<accession>A0A562SKW7</accession>
<dbReference type="PANTHER" id="PTHR34300">
    <property type="entry name" value="QUEUOSINE PRECURSOR TRANSPORTER-RELATED"/>
    <property type="match status" value="1"/>
</dbReference>
<comment type="function">
    <text evidence="1">Involved in the import of queuosine (Q) precursors, required for Q precursor salvage.</text>
</comment>
<keyword evidence="3" id="KW-1185">Reference proteome</keyword>
<proteinExistence type="inferred from homology"/>
<feature type="transmembrane region" description="Helical" evidence="1">
    <location>
        <begin position="136"/>
        <end position="157"/>
    </location>
</feature>
<sequence>MTSTRNFSVASLAIAVFAMAVVVVASNFLVQYPVHGTIGGINLADLLTWGAFTYPAAFLVTDLTNRRFGPKAARIVVLVGFVTAVTLSYWLATPRIAIASGSAFLVAQLLDVTIFDRLRRMTWWKAPFFSSMLGSVIDTLLFFSIAFAASFSVLFGYHDEFAVETAPLFGVMEFEAARWMSWALGDFAVKIFVAASMLAPYRVVLSLLQPAPNGSAA</sequence>
<organism evidence="2 3">
    <name type="scientific">Roseibium hamelinense</name>
    <dbReference type="NCBI Taxonomy" id="150831"/>
    <lineage>
        <taxon>Bacteria</taxon>
        <taxon>Pseudomonadati</taxon>
        <taxon>Pseudomonadota</taxon>
        <taxon>Alphaproteobacteria</taxon>
        <taxon>Hyphomicrobiales</taxon>
        <taxon>Stappiaceae</taxon>
        <taxon>Roseibium</taxon>
    </lineage>
</organism>
<evidence type="ECO:0000313" key="3">
    <source>
        <dbReference type="Proteomes" id="UP000320593"/>
    </source>
</evidence>
<feature type="transmembrane region" description="Helical" evidence="1">
    <location>
        <begin position="177"/>
        <end position="199"/>
    </location>
</feature>
<dbReference type="RefSeq" id="WP_145346404.1">
    <property type="nucleotide sequence ID" value="NZ_SMLY01000070.1"/>
</dbReference>
<keyword evidence="1" id="KW-0812">Transmembrane</keyword>
<feature type="transmembrane region" description="Helical" evidence="1">
    <location>
        <begin position="72"/>
        <end position="90"/>
    </location>
</feature>
<dbReference type="HAMAP" id="MF_02088">
    <property type="entry name" value="Q_prec_transport"/>
    <property type="match status" value="1"/>
</dbReference>
<keyword evidence="1" id="KW-0472">Membrane</keyword>
<feature type="transmembrane region" description="Helical" evidence="1">
    <location>
        <begin position="7"/>
        <end position="29"/>
    </location>
</feature>
<dbReference type="InterPro" id="IPR003744">
    <property type="entry name" value="YhhQ"/>
</dbReference>
<comment type="subcellular location">
    <subcellularLocation>
        <location evidence="1">Cell inner membrane</location>
        <topology evidence="1">Multi-pass membrane protein</topology>
    </subcellularLocation>
</comment>
<dbReference type="GO" id="GO:0022857">
    <property type="term" value="F:transmembrane transporter activity"/>
    <property type="evidence" value="ECO:0007669"/>
    <property type="project" value="UniProtKB-UniRule"/>
</dbReference>
<comment type="caution">
    <text evidence="2">The sequence shown here is derived from an EMBL/GenBank/DDBJ whole genome shotgun (WGS) entry which is preliminary data.</text>
</comment>
<reference evidence="2 3" key="1">
    <citation type="submission" date="2019-07" db="EMBL/GenBank/DDBJ databases">
        <title>Genomic Encyclopedia of Archaeal and Bacterial Type Strains, Phase II (KMG-II): from individual species to whole genera.</title>
        <authorList>
            <person name="Goeker M."/>
        </authorList>
    </citation>
    <scope>NUCLEOTIDE SEQUENCE [LARGE SCALE GENOMIC DNA]</scope>
    <source>
        <strain evidence="2 3">ATCC BAA-252</strain>
    </source>
</reference>
<evidence type="ECO:0000313" key="2">
    <source>
        <dbReference type="EMBL" id="TWI81822.1"/>
    </source>
</evidence>
<protein>
    <recommendedName>
        <fullName evidence="1">Probable queuosine precursor transporter</fullName>
        <shortName evidence="1">Q precursor transporter</shortName>
    </recommendedName>
</protein>
<keyword evidence="1" id="KW-0997">Cell inner membrane</keyword>
<dbReference type="GO" id="GO:0005886">
    <property type="term" value="C:plasma membrane"/>
    <property type="evidence" value="ECO:0007669"/>
    <property type="project" value="UniProtKB-SubCell"/>
</dbReference>
<keyword evidence="1" id="KW-1133">Transmembrane helix</keyword>
<keyword evidence="1" id="KW-1003">Cell membrane</keyword>
<keyword evidence="1" id="KW-0813">Transport</keyword>
<gene>
    <name evidence="2" type="ORF">JM93_03784</name>
</gene>
<dbReference type="PANTHER" id="PTHR34300:SF1">
    <property type="entry name" value="QUEUOSINE PRECURSOR TRANSPORTER"/>
    <property type="match status" value="1"/>
</dbReference>
<feature type="transmembrane region" description="Helical" evidence="1">
    <location>
        <begin position="96"/>
        <end position="115"/>
    </location>
</feature>
<name>A0A562SKW7_9HYPH</name>
<dbReference type="OrthoDB" id="7065604at2"/>
<evidence type="ECO:0000256" key="1">
    <source>
        <dbReference type="HAMAP-Rule" id="MF_02088"/>
    </source>
</evidence>
<dbReference type="Proteomes" id="UP000320593">
    <property type="component" value="Unassembled WGS sequence"/>
</dbReference>
<dbReference type="Pfam" id="PF02592">
    <property type="entry name" value="Vut_1"/>
    <property type="match status" value="2"/>
</dbReference>
<feature type="transmembrane region" description="Helical" evidence="1">
    <location>
        <begin position="41"/>
        <end position="60"/>
    </location>
</feature>
<dbReference type="AlphaFoldDB" id="A0A562SKW7"/>
<dbReference type="EMBL" id="VLLF01000010">
    <property type="protein sequence ID" value="TWI81822.1"/>
    <property type="molecule type" value="Genomic_DNA"/>
</dbReference>
<comment type="similarity">
    <text evidence="1">Belongs to the vitamin uptake transporter (VUT/ECF) (TC 2.A.88) family. Q precursor transporter subfamily.</text>
</comment>